<keyword evidence="3" id="KW-1185">Reference proteome</keyword>
<dbReference type="EMBL" id="QRDY01000018">
    <property type="protein sequence ID" value="RED55318.1"/>
    <property type="molecule type" value="Genomic_DNA"/>
</dbReference>
<dbReference type="AlphaFoldDB" id="A0A3D9I0M0"/>
<dbReference type="Proteomes" id="UP000256869">
    <property type="component" value="Unassembled WGS sequence"/>
</dbReference>
<dbReference type="InterPro" id="IPR002734">
    <property type="entry name" value="RibDG_C"/>
</dbReference>
<dbReference type="GO" id="GO:0008703">
    <property type="term" value="F:5-amino-6-(5-phosphoribosylamino)uracil reductase activity"/>
    <property type="evidence" value="ECO:0007669"/>
    <property type="project" value="InterPro"/>
</dbReference>
<dbReference type="PANTHER" id="PTHR38011">
    <property type="entry name" value="DIHYDROFOLATE REDUCTASE FAMILY PROTEIN (AFU_ORTHOLOGUE AFUA_8G06820)"/>
    <property type="match status" value="1"/>
</dbReference>
<evidence type="ECO:0000259" key="1">
    <source>
        <dbReference type="Pfam" id="PF01872"/>
    </source>
</evidence>
<dbReference type="OrthoDB" id="195113at2"/>
<dbReference type="PANTHER" id="PTHR38011:SF12">
    <property type="entry name" value="BIFUNCTIONAL DEAMINASE-REDUCTASE DOMAIN PROTEIN"/>
    <property type="match status" value="1"/>
</dbReference>
<name>A0A3D9I0M0_9BACL</name>
<dbReference type="GO" id="GO:0009231">
    <property type="term" value="P:riboflavin biosynthetic process"/>
    <property type="evidence" value="ECO:0007669"/>
    <property type="project" value="InterPro"/>
</dbReference>
<evidence type="ECO:0000313" key="3">
    <source>
        <dbReference type="Proteomes" id="UP000256869"/>
    </source>
</evidence>
<dbReference type="Pfam" id="PF01872">
    <property type="entry name" value="RibD_C"/>
    <property type="match status" value="1"/>
</dbReference>
<dbReference type="SUPFAM" id="SSF53597">
    <property type="entry name" value="Dihydrofolate reductase-like"/>
    <property type="match status" value="1"/>
</dbReference>
<comment type="caution">
    <text evidence="2">The sequence shown here is derived from an EMBL/GenBank/DDBJ whole genome shotgun (WGS) entry which is preliminary data.</text>
</comment>
<reference evidence="2 3" key="1">
    <citation type="submission" date="2018-07" db="EMBL/GenBank/DDBJ databases">
        <title>Genomic Encyclopedia of Type Strains, Phase III (KMG-III): the genomes of soil and plant-associated and newly described type strains.</title>
        <authorList>
            <person name="Whitman W."/>
        </authorList>
    </citation>
    <scope>NUCLEOTIDE SEQUENCE [LARGE SCALE GENOMIC DNA]</scope>
    <source>
        <strain evidence="2 3">CECT 8236</strain>
    </source>
</reference>
<sequence>MGKVILDITMSLDGFIAGPNMGEGGLRLHDWIFGAKTSVDEEIMEETVENSGAVIVGGRTYDIAIEEAWGGVSPFLVPAFVVCSEIPKPAKKVPGFTFVTWGIDSAIAHAREVARGKDVWVMGGANIAQQFLRAGLFDELQIHVAPVLFGRGIRLFEQFGNDRIELKSTRVIESPGAVHLRYSVVN</sequence>
<dbReference type="InterPro" id="IPR024072">
    <property type="entry name" value="DHFR-like_dom_sf"/>
</dbReference>
<dbReference type="InterPro" id="IPR050765">
    <property type="entry name" value="Riboflavin_Biosynth_HTPR"/>
</dbReference>
<proteinExistence type="predicted"/>
<organism evidence="2 3">
    <name type="scientific">Cohnella lupini</name>
    <dbReference type="NCBI Taxonomy" id="1294267"/>
    <lineage>
        <taxon>Bacteria</taxon>
        <taxon>Bacillati</taxon>
        <taxon>Bacillota</taxon>
        <taxon>Bacilli</taxon>
        <taxon>Bacillales</taxon>
        <taxon>Paenibacillaceae</taxon>
        <taxon>Cohnella</taxon>
    </lineage>
</organism>
<protein>
    <submittedName>
        <fullName evidence="2">Dihydrofolate reductase</fullName>
    </submittedName>
</protein>
<gene>
    <name evidence="2" type="ORF">DFP95_11854</name>
</gene>
<evidence type="ECO:0000313" key="2">
    <source>
        <dbReference type="EMBL" id="RED55318.1"/>
    </source>
</evidence>
<dbReference type="Gene3D" id="3.40.430.10">
    <property type="entry name" value="Dihydrofolate Reductase, subunit A"/>
    <property type="match status" value="1"/>
</dbReference>
<accession>A0A3D9I0M0</accession>
<feature type="domain" description="Bacterial bifunctional deaminase-reductase C-terminal" evidence="1">
    <location>
        <begin position="3"/>
        <end position="172"/>
    </location>
</feature>